<reference evidence="3 4" key="1">
    <citation type="submission" date="2018-06" db="EMBL/GenBank/DDBJ databases">
        <title>Comparative genomics reveals the genomic features of Rhizophagus irregularis, R. cerebriforme, R. diaphanum and Gigaspora rosea, and their symbiotic lifestyle signature.</title>
        <authorList>
            <person name="Morin E."/>
            <person name="San Clemente H."/>
            <person name="Chen E.C.H."/>
            <person name="De La Providencia I."/>
            <person name="Hainaut M."/>
            <person name="Kuo A."/>
            <person name="Kohler A."/>
            <person name="Murat C."/>
            <person name="Tang N."/>
            <person name="Roy S."/>
            <person name="Loubradou J."/>
            <person name="Henrissat B."/>
            <person name="Grigoriev I.V."/>
            <person name="Corradi N."/>
            <person name="Roux C."/>
            <person name="Martin F.M."/>
        </authorList>
    </citation>
    <scope>NUCLEOTIDE SEQUENCE [LARGE SCALE GENOMIC DNA]</scope>
    <source>
        <strain evidence="3 4">DAOM 227022</strain>
    </source>
</reference>
<evidence type="ECO:0000313" key="4">
    <source>
        <dbReference type="Proteomes" id="UP000265703"/>
    </source>
</evidence>
<comment type="caution">
    <text evidence="3">The sequence shown here is derived from an EMBL/GenBank/DDBJ whole genome shotgun (WGS) entry which is preliminary data.</text>
</comment>
<dbReference type="OrthoDB" id="2536450at2759"/>
<evidence type="ECO:0000259" key="2">
    <source>
        <dbReference type="Pfam" id="PF24855"/>
    </source>
</evidence>
<feature type="domain" description="DUF7729" evidence="2">
    <location>
        <begin position="48"/>
        <end position="207"/>
    </location>
</feature>
<name>A0A397T5X2_9GLOM</name>
<feature type="signal peptide" evidence="1">
    <location>
        <begin position="1"/>
        <end position="20"/>
    </location>
</feature>
<evidence type="ECO:0000256" key="1">
    <source>
        <dbReference type="SAM" id="SignalP"/>
    </source>
</evidence>
<protein>
    <recommendedName>
        <fullName evidence="2">DUF7729 domain-containing protein</fullName>
    </recommendedName>
</protein>
<dbReference type="EMBL" id="QKYT01000130">
    <property type="protein sequence ID" value="RIA92306.1"/>
    <property type="molecule type" value="Genomic_DNA"/>
</dbReference>
<dbReference type="AlphaFoldDB" id="A0A397T5X2"/>
<dbReference type="PANTHER" id="PTHR34862:SF1">
    <property type="entry name" value="SPARK DOMAIN-CONTAINING PROTEIN"/>
    <property type="match status" value="1"/>
</dbReference>
<accession>A0A397T5X2</accession>
<gene>
    <name evidence="3" type="ORF">C1645_820907</name>
</gene>
<keyword evidence="4" id="KW-1185">Reference proteome</keyword>
<keyword evidence="1" id="KW-0732">Signal</keyword>
<dbReference type="InterPro" id="IPR056146">
    <property type="entry name" value="DUF7729"/>
</dbReference>
<organism evidence="3 4">
    <name type="scientific">Glomus cerebriforme</name>
    <dbReference type="NCBI Taxonomy" id="658196"/>
    <lineage>
        <taxon>Eukaryota</taxon>
        <taxon>Fungi</taxon>
        <taxon>Fungi incertae sedis</taxon>
        <taxon>Mucoromycota</taxon>
        <taxon>Glomeromycotina</taxon>
        <taxon>Glomeromycetes</taxon>
        <taxon>Glomerales</taxon>
        <taxon>Glomeraceae</taxon>
        <taxon>Glomus</taxon>
    </lineage>
</organism>
<proteinExistence type="predicted"/>
<evidence type="ECO:0000313" key="3">
    <source>
        <dbReference type="EMBL" id="RIA92306.1"/>
    </source>
</evidence>
<sequence length="297" mass="32050">MKKSFFTSLFLVASASLGFANNLPVPVTPKLPPSLPTADPITLISELSPQCQAALFSIVANPEFFQCVPVAALLPLLTDPTLLPSVIKDPLHNAPKLLPIVDAVCADPKCSEKGVAAASQAVAEGCAKDANNPLVPLIQGVLLFYSPVRDVICFKDNKDQYCTVETVTTVLTLPPPPKDFKLLGGLIDKLAVAEPKFICTPCNKAMVNTLIDFFEEHPEALAIVEEVFHIGQEELFVAKLYGFLKCGFQFLDGKVPDSTIDPSKFTYQNTDDKSVASQQEINLFMLGSLLASTLVLN</sequence>
<feature type="chain" id="PRO_5017363596" description="DUF7729 domain-containing protein" evidence="1">
    <location>
        <begin position="21"/>
        <end position="297"/>
    </location>
</feature>
<dbReference type="PANTHER" id="PTHR34862">
    <property type="entry name" value="SPARK DOMAIN-CONTAINING PROTEIN"/>
    <property type="match status" value="1"/>
</dbReference>
<dbReference type="Pfam" id="PF24855">
    <property type="entry name" value="DUF7729"/>
    <property type="match status" value="1"/>
</dbReference>
<dbReference type="Proteomes" id="UP000265703">
    <property type="component" value="Unassembled WGS sequence"/>
</dbReference>